<dbReference type="RefSeq" id="XP_033461273.1">
    <property type="nucleotide sequence ID" value="XM_033606982.1"/>
</dbReference>
<evidence type="ECO:0000313" key="3">
    <source>
        <dbReference type="RefSeq" id="XP_033461273.1"/>
    </source>
</evidence>
<organism evidence="3">
    <name type="scientific">Dissoconium aciculare CBS 342.82</name>
    <dbReference type="NCBI Taxonomy" id="1314786"/>
    <lineage>
        <taxon>Eukaryota</taxon>
        <taxon>Fungi</taxon>
        <taxon>Dikarya</taxon>
        <taxon>Ascomycota</taxon>
        <taxon>Pezizomycotina</taxon>
        <taxon>Dothideomycetes</taxon>
        <taxon>Dothideomycetidae</taxon>
        <taxon>Mycosphaerellales</taxon>
        <taxon>Dissoconiaceae</taxon>
        <taxon>Dissoconium</taxon>
    </lineage>
</organism>
<proteinExistence type="predicted"/>
<dbReference type="Proteomes" id="UP000504637">
    <property type="component" value="Unplaced"/>
</dbReference>
<reference evidence="3" key="1">
    <citation type="submission" date="2020-01" db="EMBL/GenBank/DDBJ databases">
        <authorList>
            <consortium name="DOE Joint Genome Institute"/>
            <person name="Haridas S."/>
            <person name="Albert R."/>
            <person name="Binder M."/>
            <person name="Bloem J."/>
            <person name="Labutti K."/>
            <person name="Salamov A."/>
            <person name="Andreopoulos B."/>
            <person name="Baker S.E."/>
            <person name="Barry K."/>
            <person name="Bills G."/>
            <person name="Bluhm B.H."/>
            <person name="Cannon C."/>
            <person name="Castanera R."/>
            <person name="Culley D.E."/>
            <person name="Daum C."/>
            <person name="Ezra D."/>
            <person name="Gonzalez J.B."/>
            <person name="Henrissat B."/>
            <person name="Kuo A."/>
            <person name="Liang C."/>
            <person name="Lipzen A."/>
            <person name="Lutzoni F."/>
            <person name="Magnuson J."/>
            <person name="Mondo S."/>
            <person name="Nolan M."/>
            <person name="Ohm R."/>
            <person name="Pangilinan J."/>
            <person name="Park H.-J."/>
            <person name="Ramirez L."/>
            <person name="Alfaro M."/>
            <person name="Sun H."/>
            <person name="Tritt A."/>
            <person name="Yoshinaga Y."/>
            <person name="Zwiers L.-H."/>
            <person name="Turgeon B.G."/>
            <person name="Goodwin S.B."/>
            <person name="Spatafora J.W."/>
            <person name="Crous P.W."/>
            <person name="Grigoriev I.V."/>
        </authorList>
    </citation>
    <scope>NUCLEOTIDE SEQUENCE</scope>
    <source>
        <strain evidence="3">CBS 342.82</strain>
    </source>
</reference>
<name>A0A6J3MBM6_9PEZI</name>
<protein>
    <submittedName>
        <fullName evidence="3">Uncharacterized protein</fullName>
    </submittedName>
</protein>
<dbReference type="GeneID" id="54364782"/>
<accession>A0A6J3MBM6</accession>
<reference evidence="3" key="2">
    <citation type="submission" date="2020-04" db="EMBL/GenBank/DDBJ databases">
        <authorList>
            <consortium name="NCBI Genome Project"/>
        </authorList>
    </citation>
    <scope>NUCLEOTIDE SEQUENCE</scope>
    <source>
        <strain evidence="3">CBS 342.82</strain>
    </source>
</reference>
<evidence type="ECO:0000256" key="1">
    <source>
        <dbReference type="SAM" id="MobiDB-lite"/>
    </source>
</evidence>
<reference evidence="3" key="3">
    <citation type="submission" date="2025-08" db="UniProtKB">
        <authorList>
            <consortium name="RefSeq"/>
        </authorList>
    </citation>
    <scope>IDENTIFICATION</scope>
    <source>
        <strain evidence="3">CBS 342.82</strain>
    </source>
</reference>
<sequence>MTPHSTHSCVSVFYVPTSSSFVRTKRPDTAEDTECNGHSLVVRATGLGTCNPSAMHVRLTETLQDDDDVEQWRFRPPRSGRISTPVSCQSWGMDGTSGNTPEEEGAMTTNKVRRVLGFGPRSSKISWSSRGCQRATRAISNSSLSDVNDWPNRSDARQDNLRGLKRLVLVRRKKSTLENESVLD</sequence>
<dbReference type="AlphaFoldDB" id="A0A6J3MBM6"/>
<keyword evidence="2" id="KW-1185">Reference proteome</keyword>
<feature type="compositionally biased region" description="Polar residues" evidence="1">
    <location>
        <begin position="81"/>
        <end position="100"/>
    </location>
</feature>
<gene>
    <name evidence="3" type="ORF">K489DRAFT_400138</name>
</gene>
<evidence type="ECO:0000313" key="2">
    <source>
        <dbReference type="Proteomes" id="UP000504637"/>
    </source>
</evidence>
<feature type="region of interest" description="Disordered" evidence="1">
    <location>
        <begin position="75"/>
        <end position="105"/>
    </location>
</feature>